<dbReference type="HOGENOM" id="CLU_2347327_0_0_1"/>
<protein>
    <submittedName>
        <fullName evidence="1">Uncharacterized protein</fullName>
    </submittedName>
</protein>
<evidence type="ECO:0000313" key="1">
    <source>
        <dbReference type="EMBL" id="KIJ09155.1"/>
    </source>
</evidence>
<sequence>MTKSHDQRGSVRTRRLVGHGPIPFVFYDLSATYGPGKFDHPPSPVVPHRSFWTVLVTAYRSRREPPSTSVIPTAIAEVYLIQQCYARAIGYSGQKSG</sequence>
<gene>
    <name evidence="1" type="ORF">PAXINDRAFT_172587</name>
</gene>
<organism evidence="1 2">
    <name type="scientific">Paxillus involutus ATCC 200175</name>
    <dbReference type="NCBI Taxonomy" id="664439"/>
    <lineage>
        <taxon>Eukaryota</taxon>
        <taxon>Fungi</taxon>
        <taxon>Dikarya</taxon>
        <taxon>Basidiomycota</taxon>
        <taxon>Agaricomycotina</taxon>
        <taxon>Agaricomycetes</taxon>
        <taxon>Agaricomycetidae</taxon>
        <taxon>Boletales</taxon>
        <taxon>Paxilineae</taxon>
        <taxon>Paxillaceae</taxon>
        <taxon>Paxillus</taxon>
    </lineage>
</organism>
<dbReference type="AlphaFoldDB" id="A0A0C9T0K1"/>
<proteinExistence type="predicted"/>
<accession>A0A0C9T0K1</accession>
<dbReference type="Proteomes" id="UP000053647">
    <property type="component" value="Unassembled WGS sequence"/>
</dbReference>
<reference evidence="2" key="2">
    <citation type="submission" date="2015-01" db="EMBL/GenBank/DDBJ databases">
        <title>Evolutionary Origins and Diversification of the Mycorrhizal Mutualists.</title>
        <authorList>
            <consortium name="DOE Joint Genome Institute"/>
            <consortium name="Mycorrhizal Genomics Consortium"/>
            <person name="Kohler A."/>
            <person name="Kuo A."/>
            <person name="Nagy L.G."/>
            <person name="Floudas D."/>
            <person name="Copeland A."/>
            <person name="Barry K.W."/>
            <person name="Cichocki N."/>
            <person name="Veneault-Fourrey C."/>
            <person name="LaButti K."/>
            <person name="Lindquist E.A."/>
            <person name="Lipzen A."/>
            <person name="Lundell T."/>
            <person name="Morin E."/>
            <person name="Murat C."/>
            <person name="Riley R."/>
            <person name="Ohm R."/>
            <person name="Sun H."/>
            <person name="Tunlid A."/>
            <person name="Henrissat B."/>
            <person name="Grigoriev I.V."/>
            <person name="Hibbett D.S."/>
            <person name="Martin F."/>
        </authorList>
    </citation>
    <scope>NUCLEOTIDE SEQUENCE [LARGE SCALE GENOMIC DNA]</scope>
    <source>
        <strain evidence="2">ATCC 200175</strain>
    </source>
</reference>
<dbReference type="EMBL" id="KN819498">
    <property type="protein sequence ID" value="KIJ09155.1"/>
    <property type="molecule type" value="Genomic_DNA"/>
</dbReference>
<name>A0A0C9T0K1_PAXIN</name>
<evidence type="ECO:0000313" key="2">
    <source>
        <dbReference type="Proteomes" id="UP000053647"/>
    </source>
</evidence>
<keyword evidence="2" id="KW-1185">Reference proteome</keyword>
<reference evidence="1 2" key="1">
    <citation type="submission" date="2014-06" db="EMBL/GenBank/DDBJ databases">
        <authorList>
            <consortium name="DOE Joint Genome Institute"/>
            <person name="Kuo A."/>
            <person name="Kohler A."/>
            <person name="Nagy L.G."/>
            <person name="Floudas D."/>
            <person name="Copeland A."/>
            <person name="Barry K.W."/>
            <person name="Cichocki N."/>
            <person name="Veneault-Fourrey C."/>
            <person name="LaButti K."/>
            <person name="Lindquist E.A."/>
            <person name="Lipzen A."/>
            <person name="Lundell T."/>
            <person name="Morin E."/>
            <person name="Murat C."/>
            <person name="Sun H."/>
            <person name="Tunlid A."/>
            <person name="Henrissat B."/>
            <person name="Grigoriev I.V."/>
            <person name="Hibbett D.S."/>
            <person name="Martin F."/>
            <person name="Nordberg H.P."/>
            <person name="Cantor M.N."/>
            <person name="Hua S.X."/>
        </authorList>
    </citation>
    <scope>NUCLEOTIDE SEQUENCE [LARGE SCALE GENOMIC DNA]</scope>
    <source>
        <strain evidence="1 2">ATCC 200175</strain>
    </source>
</reference>